<dbReference type="InterPro" id="IPR000792">
    <property type="entry name" value="Tscrpt_reg_LuxR_C"/>
</dbReference>
<dbReference type="Gene3D" id="1.10.10.10">
    <property type="entry name" value="Winged helix-like DNA-binding domain superfamily/Winged helix DNA-binding domain"/>
    <property type="match status" value="1"/>
</dbReference>
<feature type="chain" id="PRO_5017814430" description="HTH luxR-type domain-containing protein" evidence="3">
    <location>
        <begin position="22"/>
        <end position="946"/>
    </location>
</feature>
<dbReference type="AlphaFoldDB" id="A0A3E1Y5K5"/>
<dbReference type="Gene3D" id="2.130.10.10">
    <property type="entry name" value="YVTN repeat-like/Quinoprotein amine dehydrogenase"/>
    <property type="match status" value="2"/>
</dbReference>
<keyword evidence="1" id="KW-0175">Coiled coil</keyword>
<dbReference type="GO" id="GO:0006355">
    <property type="term" value="P:regulation of DNA-templated transcription"/>
    <property type="evidence" value="ECO:0007669"/>
    <property type="project" value="InterPro"/>
</dbReference>
<feature type="domain" description="HTH luxR-type" evidence="4">
    <location>
        <begin position="886"/>
        <end position="943"/>
    </location>
</feature>
<proteinExistence type="predicted"/>
<organism evidence="5 6">
    <name type="scientific">Chitinophaga silvatica</name>
    <dbReference type="NCBI Taxonomy" id="2282649"/>
    <lineage>
        <taxon>Bacteria</taxon>
        <taxon>Pseudomonadati</taxon>
        <taxon>Bacteroidota</taxon>
        <taxon>Chitinophagia</taxon>
        <taxon>Chitinophagales</taxon>
        <taxon>Chitinophagaceae</taxon>
        <taxon>Chitinophaga</taxon>
    </lineage>
</organism>
<keyword evidence="6" id="KW-1185">Reference proteome</keyword>
<evidence type="ECO:0000256" key="3">
    <source>
        <dbReference type="SAM" id="SignalP"/>
    </source>
</evidence>
<dbReference type="Gene3D" id="2.60.40.10">
    <property type="entry name" value="Immunoglobulins"/>
    <property type="match status" value="1"/>
</dbReference>
<comment type="caution">
    <text evidence="5">The sequence shown here is derived from an EMBL/GenBank/DDBJ whole genome shotgun (WGS) entry which is preliminary data.</text>
</comment>
<feature type="transmembrane region" description="Helical" evidence="2">
    <location>
        <begin position="740"/>
        <end position="761"/>
    </location>
</feature>
<dbReference type="RefSeq" id="WP_116977563.1">
    <property type="nucleotide sequence ID" value="NZ_QPMM01000011.1"/>
</dbReference>
<feature type="signal peptide" evidence="3">
    <location>
        <begin position="1"/>
        <end position="21"/>
    </location>
</feature>
<protein>
    <recommendedName>
        <fullName evidence="4">HTH luxR-type domain-containing protein</fullName>
    </recommendedName>
</protein>
<evidence type="ECO:0000256" key="2">
    <source>
        <dbReference type="SAM" id="Phobius"/>
    </source>
</evidence>
<dbReference type="SMART" id="SM00421">
    <property type="entry name" value="HTH_LUXR"/>
    <property type="match status" value="1"/>
</dbReference>
<evidence type="ECO:0000259" key="4">
    <source>
        <dbReference type="SMART" id="SM00421"/>
    </source>
</evidence>
<dbReference type="GO" id="GO:0003677">
    <property type="term" value="F:DNA binding"/>
    <property type="evidence" value="ECO:0007669"/>
    <property type="project" value="InterPro"/>
</dbReference>
<reference evidence="5 6" key="1">
    <citation type="submission" date="2018-07" db="EMBL/GenBank/DDBJ databases">
        <title>Chitinophaga K2CV101002-2 sp. nov., isolated from a monsoon evergreen broad-leaved forest soil.</title>
        <authorList>
            <person name="Lv Y."/>
        </authorList>
    </citation>
    <scope>NUCLEOTIDE SEQUENCE [LARGE SCALE GENOMIC DNA]</scope>
    <source>
        <strain evidence="5 6">GDMCC 1.1288</strain>
    </source>
</reference>
<keyword evidence="2" id="KW-0472">Membrane</keyword>
<evidence type="ECO:0000256" key="1">
    <source>
        <dbReference type="SAM" id="Coils"/>
    </source>
</evidence>
<dbReference type="InterPro" id="IPR013783">
    <property type="entry name" value="Ig-like_fold"/>
</dbReference>
<accession>A0A3E1Y5K5</accession>
<dbReference type="EMBL" id="QPMM01000011">
    <property type="protein sequence ID" value="RFS20002.1"/>
    <property type="molecule type" value="Genomic_DNA"/>
</dbReference>
<keyword evidence="2" id="KW-1133">Transmembrane helix</keyword>
<dbReference type="Proteomes" id="UP000260644">
    <property type="component" value="Unassembled WGS sequence"/>
</dbReference>
<feature type="coiled-coil region" evidence="1">
    <location>
        <begin position="758"/>
        <end position="837"/>
    </location>
</feature>
<dbReference type="OrthoDB" id="9809670at2"/>
<evidence type="ECO:0000313" key="6">
    <source>
        <dbReference type="Proteomes" id="UP000260644"/>
    </source>
</evidence>
<dbReference type="Pfam" id="PF07494">
    <property type="entry name" value="Reg_prop"/>
    <property type="match status" value="1"/>
</dbReference>
<keyword evidence="3" id="KW-0732">Signal</keyword>
<dbReference type="InterPro" id="IPR015943">
    <property type="entry name" value="WD40/YVTN_repeat-like_dom_sf"/>
</dbReference>
<keyword evidence="2" id="KW-0812">Transmembrane</keyword>
<evidence type="ECO:0000313" key="5">
    <source>
        <dbReference type="EMBL" id="RFS20002.1"/>
    </source>
</evidence>
<dbReference type="InterPro" id="IPR036388">
    <property type="entry name" value="WH-like_DNA-bd_sf"/>
</dbReference>
<sequence>MNKCYTVLLLIVQLLHSPVQAQIFPEDLGMPEILHYTKQTYNGYNQNWAIAQDTHGQIYVANSRGLLHFNGSEWQLHYLPYRQIVRTVAADHRNRIYTGGFAEFGYWEKMPDNQMKYRSLSSGIIDSVFKREEIWNIVPFNDNSVVFHSFSRIYHWEKDHISVTVTPSPISFIHAVYDRYLVGCKGIGIFEFKNNSLVLIPGSEVMKDVSIAGILPYAPGKMLICTTKNGLFIFDGHNFTPFISPASDFLSKNEANRCIRINENTFVFGTILNGIIITDGNGLIKKQINQRTGLQNNTILALFPDKAGNLWVGLDHGIDQVILQSPFLHYKDLDGKLGSVYSAALYQNKLYLATNHGLFYISPGEHEFTLVPELKGQIWNLEVYDQQLICGHNTFTYRIDNGKVEKISSAPGGWMFKPLQHYPGYYVQGNYLGLDIYRKNEAGKIVHHQHIDGTEGIAAKGIMEDIDGTIWVRHAYKGLYKIILTPELDKINQLIPMEAMNGLPVPGKINLINYHGSIRVVSPDRGIYYEASPGNFKPDTFLNNKLSPIGSIRKIMSITDQKWWVMNNDNKLALVTWEENGSIQIKQLRHQNIFMVNDSENLYQFGDWTFFCTEDGFSLYNIANNESIRQVEISPVIEAIQLRSNDKHSLLSEATANGLSSRDNSLLFRFSAPVYDQQPSFATKIDGLEGYDQWSNYVPQSHREFSNIPPGEYVFHVKSDQGDEEAVFHFSILAPWYKRWWAICLYLWLGIAGSTLIYQIYKRKLRIARNQMQQQLEARLLKEQQENERKLLLIRQQQLTADVVSKSEALANSGITLLQKKELLQKMKKELLQLKAQSSGEFSLTRYNRLMKMIDQNISTEDEQKVFDDGFNSAHERFFQELHARYPDLTPQDLKLAAYLKMNLSSKEIAQRFNITIRGVEVKRYRLRKKMNLPGDQNLTEFMLNI</sequence>
<gene>
    <name evidence="5" type="ORF">DVR12_19950</name>
</gene>
<dbReference type="InterPro" id="IPR011110">
    <property type="entry name" value="Reg_prop"/>
</dbReference>
<name>A0A3E1Y5K5_9BACT</name>
<dbReference type="InterPro" id="IPR016032">
    <property type="entry name" value="Sig_transdc_resp-reg_C-effctor"/>
</dbReference>
<dbReference type="SUPFAM" id="SSF46894">
    <property type="entry name" value="C-terminal effector domain of the bipartite response regulators"/>
    <property type="match status" value="1"/>
</dbReference>